<sequence>MLAVRKRIPAPRRRASMRAGTNTAKVFPTPVGASRARTAASASLRNP</sequence>
<dbReference type="KEGG" id="sbr:SY1_07300"/>
<accession>A0AB94IW95</accession>
<name>A0AB94IW95_9BACT</name>
<keyword evidence="3" id="KW-1185">Reference proteome</keyword>
<feature type="compositionally biased region" description="Basic residues" evidence="1">
    <location>
        <begin position="1"/>
        <end position="16"/>
    </location>
</feature>
<proteinExistence type="predicted"/>
<organism evidence="2 3">
    <name type="scientific">Fretibacterium fastidiosum</name>
    <dbReference type="NCBI Taxonomy" id="651822"/>
    <lineage>
        <taxon>Bacteria</taxon>
        <taxon>Thermotogati</taxon>
        <taxon>Synergistota</taxon>
        <taxon>Synergistia</taxon>
        <taxon>Synergistales</taxon>
        <taxon>Aminobacteriaceae</taxon>
        <taxon>Fretibacterium</taxon>
    </lineage>
</organism>
<reference evidence="3" key="1">
    <citation type="submission" date="2010-03" db="EMBL/GenBank/DDBJ databases">
        <title>The genome sequence of Synergistetes sp. SGP1.</title>
        <authorList>
            <consortium name="metaHIT consortium -- http://www.metahit.eu/"/>
            <person name="Pajon A."/>
            <person name="Turner K."/>
            <person name="Parkhill J."/>
            <person name="Wade W."/>
            <person name="Vartoukian S."/>
        </authorList>
    </citation>
    <scope>NUCLEOTIDE SEQUENCE [LARGE SCALE GENOMIC DNA]</scope>
    <source>
        <strain evidence="3">SGP1</strain>
    </source>
</reference>
<evidence type="ECO:0000313" key="3">
    <source>
        <dbReference type="Proteomes" id="UP000008957"/>
    </source>
</evidence>
<dbReference type="EMBL" id="FP929056">
    <property type="protein sequence ID" value="CBL28066.1"/>
    <property type="molecule type" value="Genomic_DNA"/>
</dbReference>
<feature type="region of interest" description="Disordered" evidence="1">
    <location>
        <begin position="1"/>
        <end position="47"/>
    </location>
</feature>
<evidence type="ECO:0000256" key="1">
    <source>
        <dbReference type="SAM" id="MobiDB-lite"/>
    </source>
</evidence>
<dbReference type="AlphaFoldDB" id="A0AB94IW95"/>
<protein>
    <submittedName>
        <fullName evidence="2">Uncharacterized protein</fullName>
    </submittedName>
</protein>
<dbReference type="Proteomes" id="UP000008957">
    <property type="component" value="Chromosome"/>
</dbReference>
<evidence type="ECO:0000313" key="2">
    <source>
        <dbReference type="EMBL" id="CBL28066.1"/>
    </source>
</evidence>
<reference evidence="2 3" key="2">
    <citation type="submission" date="2010-03" db="EMBL/GenBank/DDBJ databases">
        <authorList>
            <person name="Pajon A."/>
        </authorList>
    </citation>
    <scope>NUCLEOTIDE SEQUENCE [LARGE SCALE GENOMIC DNA]</scope>
    <source>
        <strain evidence="2 3">SGP1</strain>
    </source>
</reference>
<gene>
    <name evidence="2" type="ORF">SY1_07300</name>
</gene>
<feature type="compositionally biased region" description="Low complexity" evidence="1">
    <location>
        <begin position="33"/>
        <end position="47"/>
    </location>
</feature>